<feature type="domain" description="Fibronectin type-III" evidence="1">
    <location>
        <begin position="132"/>
        <end position="236"/>
    </location>
</feature>
<evidence type="ECO:0000313" key="2">
    <source>
        <dbReference type="EMBL" id="HJG89316.1"/>
    </source>
</evidence>
<protein>
    <submittedName>
        <fullName evidence="2">Choice-of-anchor J domain-containing protein</fullName>
    </submittedName>
</protein>
<dbReference type="SMART" id="SM00060">
    <property type="entry name" value="FN3"/>
    <property type="match status" value="4"/>
</dbReference>
<reference evidence="2" key="2">
    <citation type="submission" date="2021-09" db="EMBL/GenBank/DDBJ databases">
        <authorList>
            <person name="Gilroy R."/>
        </authorList>
    </citation>
    <scope>NUCLEOTIDE SEQUENCE</scope>
    <source>
        <strain evidence="2">CHK121-7720</strain>
    </source>
</reference>
<dbReference type="RefSeq" id="WP_273306372.1">
    <property type="nucleotide sequence ID" value="NZ_DYUD01000023.1"/>
</dbReference>
<dbReference type="InterPro" id="IPR003961">
    <property type="entry name" value="FN3_dom"/>
</dbReference>
<dbReference type="PROSITE" id="PS50853">
    <property type="entry name" value="FN3"/>
    <property type="match status" value="1"/>
</dbReference>
<proteinExistence type="predicted"/>
<dbReference type="Gene3D" id="2.60.120.200">
    <property type="match status" value="3"/>
</dbReference>
<gene>
    <name evidence="2" type="ORF">K8U91_07600</name>
</gene>
<dbReference type="NCBIfam" id="NF038128">
    <property type="entry name" value="choice_anch_J"/>
    <property type="match status" value="2"/>
</dbReference>
<organism evidence="2 3">
    <name type="scientific">Barnesiella viscericola</name>
    <dbReference type="NCBI Taxonomy" id="397865"/>
    <lineage>
        <taxon>Bacteria</taxon>
        <taxon>Pseudomonadati</taxon>
        <taxon>Bacteroidota</taxon>
        <taxon>Bacteroidia</taxon>
        <taxon>Bacteroidales</taxon>
        <taxon>Barnesiellaceae</taxon>
        <taxon>Barnesiella</taxon>
    </lineage>
</organism>
<comment type="caution">
    <text evidence="2">The sequence shown here is derived from an EMBL/GenBank/DDBJ whole genome shotgun (WGS) entry which is preliminary data.</text>
</comment>
<reference evidence="2" key="1">
    <citation type="journal article" date="2021" name="PeerJ">
        <title>Extensive microbial diversity within the chicken gut microbiome revealed by metagenomics and culture.</title>
        <authorList>
            <person name="Gilroy R."/>
            <person name="Ravi A."/>
            <person name="Getino M."/>
            <person name="Pursley I."/>
            <person name="Horton D.L."/>
            <person name="Alikhan N.F."/>
            <person name="Baker D."/>
            <person name="Gharbi K."/>
            <person name="Hall N."/>
            <person name="Watson M."/>
            <person name="Adriaenssens E.M."/>
            <person name="Foster-Nyarko E."/>
            <person name="Jarju S."/>
            <person name="Secka A."/>
            <person name="Antonio M."/>
            <person name="Oren A."/>
            <person name="Chaudhuri R.R."/>
            <person name="La Ragione R."/>
            <person name="Hildebrand F."/>
            <person name="Pallen M.J."/>
        </authorList>
    </citation>
    <scope>NUCLEOTIDE SEQUENCE</scope>
    <source>
        <strain evidence="2">CHK121-7720</strain>
    </source>
</reference>
<dbReference type="AlphaFoldDB" id="A0A921SV38"/>
<evidence type="ECO:0000259" key="1">
    <source>
        <dbReference type="PROSITE" id="PS50853"/>
    </source>
</evidence>
<dbReference type="EMBL" id="DYUD01000023">
    <property type="protein sequence ID" value="HJG89316.1"/>
    <property type="molecule type" value="Genomic_DNA"/>
</dbReference>
<dbReference type="InterPro" id="IPR013783">
    <property type="entry name" value="Ig-like_fold"/>
</dbReference>
<dbReference type="Gene3D" id="2.60.40.10">
    <property type="entry name" value="Immunoglobulins"/>
    <property type="match status" value="1"/>
</dbReference>
<sequence>MSPNTWVYSEDGAWYEQESSDADDWIIAPAVTLDAGKTYNVSAYVKHESSFFYDCQKIELKIGREATVDGLTTRLFSDESFKSQFFVEKSGTFSPDESGTYYIGLHCYSDSFNGDLYLQKIVVEEAPIYPAQVSDLTVEAGEAGELSAHLSWTWPSTDQYGNPLTLLSGAKIYRDGDLITTIEEATIGQTADWTDQTIERAGSYDYEVVAYNSFGDAQGNAISVSSPWIGYDTPEAVTQLTATAENETVTLSFTPPTAGKNGGYIDPAALTYQISRTPGGVLTEDFSGPLPYVDVVPELESYTYTVTATFDGKSSAPVTSNRVVAGGMKELPYSESFDTESALDLFTIIDGNNDSKSWRYYSSKQLMQFYGGYDADEWLITPQLSLQAGKNYKLVFKTGLENASSSNYKDLYVTIGSQATAESQSRQLFHETIESALMEGKEVLFTVTESGGYYIGFHCLGATSYFAIFVDDLAIDETVEVPAAVSDLTVTPGENGALSATIQWTNPSLSAAGTPLSHLTKMELYRNETLIDTQLEPEMGTAQQFVDETIPAPGSYLYKVVGYVDENAGEATTTESAWIGVDIPMPVTELTLSNVDGTPHLSFRTPAGGANGGYIDRESIIYRIVRNPGNELLTEQLTDTTYIDTDDLALALYSYEVTALLGDTESEPATSNALVFGGALALPYETEMATADETALWTIIDGNNDGKSWVYNDEDDNMEYTAYSAADDWLFTPPFKAGKGSHTLDFRASAYSYRYPESMEITLSKDVVPGESQQIIASYPEISSTLPELYSVDFDVPEEGDWYLGFHITSPDPWGLYLSYCSIKSNVASAIDETLQTAGIYYQRESQSLVLKSTGHLDVVDVRGATVISCQVEGGTLDVSQLPTGLYIARWTAEGEKSEQIKFIK</sequence>
<dbReference type="Proteomes" id="UP000757103">
    <property type="component" value="Unassembled WGS sequence"/>
</dbReference>
<name>A0A921SV38_9BACT</name>
<evidence type="ECO:0000313" key="3">
    <source>
        <dbReference type="Proteomes" id="UP000757103"/>
    </source>
</evidence>
<accession>A0A921SV38</accession>